<evidence type="ECO:0000256" key="1">
    <source>
        <dbReference type="ARBA" id="ARBA00004651"/>
    </source>
</evidence>
<feature type="transmembrane region" description="Helical" evidence="6">
    <location>
        <begin position="258"/>
        <end position="277"/>
    </location>
</feature>
<evidence type="ECO:0000256" key="6">
    <source>
        <dbReference type="SAM" id="Phobius"/>
    </source>
</evidence>
<evidence type="ECO:0000313" key="8">
    <source>
        <dbReference type="EMBL" id="OHA49805.1"/>
    </source>
</evidence>
<feature type="transmembrane region" description="Helical" evidence="6">
    <location>
        <begin position="205"/>
        <end position="227"/>
    </location>
</feature>
<feature type="domain" description="EamA" evidence="7">
    <location>
        <begin position="2"/>
        <end position="129"/>
    </location>
</feature>
<proteinExistence type="predicted"/>
<dbReference type="PANTHER" id="PTHR32322:SF18">
    <property type="entry name" value="S-ADENOSYLMETHIONINE_S-ADENOSYLHOMOCYSTEINE TRANSPORTER"/>
    <property type="match status" value="1"/>
</dbReference>
<feature type="transmembrane region" description="Helical" evidence="6">
    <location>
        <begin position="84"/>
        <end position="106"/>
    </location>
</feature>
<dbReference type="Pfam" id="PF00892">
    <property type="entry name" value="EamA"/>
    <property type="match status" value="2"/>
</dbReference>
<feature type="transmembrane region" description="Helical" evidence="6">
    <location>
        <begin position="112"/>
        <end position="130"/>
    </location>
</feature>
<feature type="transmembrane region" description="Helical" evidence="6">
    <location>
        <begin position="56"/>
        <end position="77"/>
    </location>
</feature>
<dbReference type="InterPro" id="IPR000620">
    <property type="entry name" value="EamA_dom"/>
</dbReference>
<evidence type="ECO:0000259" key="7">
    <source>
        <dbReference type="Pfam" id="PF00892"/>
    </source>
</evidence>
<keyword evidence="3 6" id="KW-0812">Transmembrane</keyword>
<keyword evidence="5 6" id="KW-0472">Membrane</keyword>
<dbReference type="InterPro" id="IPR050638">
    <property type="entry name" value="AA-Vitamin_Transporters"/>
</dbReference>
<dbReference type="AlphaFoldDB" id="A0A1G2PN81"/>
<sequence length="278" mass="30015">MAWLFFAFITAIFWGLVLACVKRSFSTFTPTTFVVVGSATALLILLPFALLGNARIVFWPLLPGALLVGALFIFEFYVLEKGKLALTGTVLNTYPFFAIVLAGVALGEQLTIFAKFGVGLILVGLMLISVERMKDLKNVRVGSWLLWGLVGALASGLGDVLIKILVSDFGPYSYSLAFVIGWLIIAALLIIFDRRHIQIKATKDFLYLCLGAVFLFSGYISLHLALAGGPVSLVTPITATSAAVSLFLALAWLKEKIFIQQLIGAFCIVAGVIMVSLV</sequence>
<evidence type="ECO:0000256" key="5">
    <source>
        <dbReference type="ARBA" id="ARBA00023136"/>
    </source>
</evidence>
<feature type="transmembrane region" description="Helical" evidence="6">
    <location>
        <begin position="233"/>
        <end position="253"/>
    </location>
</feature>
<reference evidence="8 9" key="1">
    <citation type="journal article" date="2016" name="Nat. Commun.">
        <title>Thousands of microbial genomes shed light on interconnected biogeochemical processes in an aquifer system.</title>
        <authorList>
            <person name="Anantharaman K."/>
            <person name="Brown C.T."/>
            <person name="Hug L.A."/>
            <person name="Sharon I."/>
            <person name="Castelle C.J."/>
            <person name="Probst A.J."/>
            <person name="Thomas B.C."/>
            <person name="Singh A."/>
            <person name="Wilkins M.J."/>
            <person name="Karaoz U."/>
            <person name="Brodie E.L."/>
            <person name="Williams K.H."/>
            <person name="Hubbard S.S."/>
            <person name="Banfield J.F."/>
        </authorList>
    </citation>
    <scope>NUCLEOTIDE SEQUENCE [LARGE SCALE GENOMIC DNA]</scope>
    <source>
        <strain evidence="9">RIFCSPHIGHO2_01_FULL_58_15</strain>
    </source>
</reference>
<feature type="transmembrane region" description="Helical" evidence="6">
    <location>
        <begin position="6"/>
        <end position="25"/>
    </location>
</feature>
<feature type="transmembrane region" description="Helical" evidence="6">
    <location>
        <begin position="172"/>
        <end position="193"/>
    </location>
</feature>
<feature type="domain" description="EamA" evidence="7">
    <location>
        <begin position="143"/>
        <end position="276"/>
    </location>
</feature>
<dbReference type="SUPFAM" id="SSF103481">
    <property type="entry name" value="Multidrug resistance efflux transporter EmrE"/>
    <property type="match status" value="2"/>
</dbReference>
<name>A0A1G2PN81_TERXR</name>
<feature type="transmembrane region" description="Helical" evidence="6">
    <location>
        <begin position="142"/>
        <end position="166"/>
    </location>
</feature>
<dbReference type="Proteomes" id="UP000178690">
    <property type="component" value="Unassembled WGS sequence"/>
</dbReference>
<dbReference type="InterPro" id="IPR037185">
    <property type="entry name" value="EmrE-like"/>
</dbReference>
<keyword evidence="4 6" id="KW-1133">Transmembrane helix</keyword>
<comment type="subcellular location">
    <subcellularLocation>
        <location evidence="1">Cell membrane</location>
        <topology evidence="1">Multi-pass membrane protein</topology>
    </subcellularLocation>
</comment>
<feature type="transmembrane region" description="Helical" evidence="6">
    <location>
        <begin position="32"/>
        <end position="50"/>
    </location>
</feature>
<dbReference type="GO" id="GO:0005886">
    <property type="term" value="C:plasma membrane"/>
    <property type="evidence" value="ECO:0007669"/>
    <property type="project" value="UniProtKB-SubCell"/>
</dbReference>
<evidence type="ECO:0000256" key="3">
    <source>
        <dbReference type="ARBA" id="ARBA00022692"/>
    </source>
</evidence>
<dbReference type="Gene3D" id="1.10.3730.20">
    <property type="match status" value="1"/>
</dbReference>
<organism evidence="8 9">
    <name type="scientific">Terrybacteria sp. (strain RIFCSPHIGHO2_01_FULL_58_15)</name>
    <dbReference type="NCBI Taxonomy" id="1802363"/>
    <lineage>
        <taxon>Bacteria</taxon>
        <taxon>Candidatus Terryibacteriota</taxon>
    </lineage>
</organism>
<protein>
    <recommendedName>
        <fullName evidence="7">EamA domain-containing protein</fullName>
    </recommendedName>
</protein>
<evidence type="ECO:0000313" key="9">
    <source>
        <dbReference type="Proteomes" id="UP000178690"/>
    </source>
</evidence>
<dbReference type="EMBL" id="MHST01000004">
    <property type="protein sequence ID" value="OHA49805.1"/>
    <property type="molecule type" value="Genomic_DNA"/>
</dbReference>
<keyword evidence="2" id="KW-1003">Cell membrane</keyword>
<evidence type="ECO:0000256" key="4">
    <source>
        <dbReference type="ARBA" id="ARBA00022989"/>
    </source>
</evidence>
<gene>
    <name evidence="8" type="ORF">A2682_03180</name>
</gene>
<evidence type="ECO:0000256" key="2">
    <source>
        <dbReference type="ARBA" id="ARBA00022475"/>
    </source>
</evidence>
<dbReference type="STRING" id="1802363.A2682_03180"/>
<dbReference type="PANTHER" id="PTHR32322">
    <property type="entry name" value="INNER MEMBRANE TRANSPORTER"/>
    <property type="match status" value="1"/>
</dbReference>
<accession>A0A1G2PN81</accession>
<comment type="caution">
    <text evidence="8">The sequence shown here is derived from an EMBL/GenBank/DDBJ whole genome shotgun (WGS) entry which is preliminary data.</text>
</comment>